<evidence type="ECO:0000256" key="5">
    <source>
        <dbReference type="ARBA" id="ARBA00022801"/>
    </source>
</evidence>
<evidence type="ECO:0000256" key="6">
    <source>
        <dbReference type="ARBA" id="ARBA00024207"/>
    </source>
</evidence>
<keyword evidence="4" id="KW-0547">Nucleotide-binding</keyword>
<dbReference type="GO" id="GO:0110001">
    <property type="term" value="C:toxin-antitoxin complex"/>
    <property type="evidence" value="ECO:0007669"/>
    <property type="project" value="InterPro"/>
</dbReference>
<dbReference type="PATRIC" id="fig|1450449.3.peg.1223"/>
<dbReference type="Pfam" id="PF01934">
    <property type="entry name" value="HepT-like"/>
    <property type="match status" value="1"/>
</dbReference>
<reference evidence="7 8" key="1">
    <citation type="journal article" date="2014" name="Genome Announc.">
        <title>Genome Sequence of a Presumptive Mannheimia haemolytica Strain with an A1/A6-Cross-Reactive Serotype from a White-Tailed Deer (Odocoileus virginianus).</title>
        <authorList>
            <person name="Lawrence P.K."/>
            <person name="Bey R.F."/>
            <person name="Wiener B."/>
            <person name="Kittichotirat W."/>
            <person name="Bumgarner R.E."/>
        </authorList>
    </citation>
    <scope>NUCLEOTIDE SEQUENCE [LARGE SCALE GENOMIC DNA]</scope>
    <source>
        <strain evidence="7 8">PKL10</strain>
    </source>
</reference>
<dbReference type="OrthoDB" id="4829434at2"/>
<proteinExistence type="inferred from homology"/>
<evidence type="ECO:0000256" key="2">
    <source>
        <dbReference type="ARBA" id="ARBA00022649"/>
    </source>
</evidence>
<comment type="caution">
    <text evidence="7">The sequence shown here is derived from an EMBL/GenBank/DDBJ whole genome shotgun (WGS) entry which is preliminary data.</text>
</comment>
<evidence type="ECO:0000313" key="8">
    <source>
        <dbReference type="Proteomes" id="UP000054123"/>
    </source>
</evidence>
<keyword evidence="3" id="KW-0540">Nuclease</keyword>
<gene>
    <name evidence="7" type="ORF">AK33_06265</name>
</gene>
<sequence length="119" mass="13921">MSTEYRIPDYLEKIRGLCLDIQAFIDGVSLEEFLDDKCIENAVAMSLIAMGEIVTVIHHKHPEFLLEHKHIPWKYMRGMRNIIAHGYFELDFEVIYETANESIPELLTQINELIDKLDK</sequence>
<dbReference type="Gene3D" id="1.20.120.580">
    <property type="entry name" value="bsu32300-like"/>
    <property type="match status" value="1"/>
</dbReference>
<evidence type="ECO:0000256" key="1">
    <source>
        <dbReference type="ARBA" id="ARBA00022553"/>
    </source>
</evidence>
<dbReference type="EMBL" id="JANJ01000004">
    <property type="protein sequence ID" value="EXI62314.1"/>
    <property type="molecule type" value="Genomic_DNA"/>
</dbReference>
<accession>A0A011P789</accession>
<evidence type="ECO:0000256" key="3">
    <source>
        <dbReference type="ARBA" id="ARBA00022722"/>
    </source>
</evidence>
<dbReference type="GO" id="GO:0004540">
    <property type="term" value="F:RNA nuclease activity"/>
    <property type="evidence" value="ECO:0007669"/>
    <property type="project" value="InterPro"/>
</dbReference>
<organism evidence="7 8">
    <name type="scientific">Mannheimia granulomatis</name>
    <dbReference type="NCBI Taxonomy" id="85402"/>
    <lineage>
        <taxon>Bacteria</taxon>
        <taxon>Pseudomonadati</taxon>
        <taxon>Pseudomonadota</taxon>
        <taxon>Gammaproteobacteria</taxon>
        <taxon>Pasteurellales</taxon>
        <taxon>Pasteurellaceae</taxon>
        <taxon>Mannheimia</taxon>
    </lineage>
</organism>
<dbReference type="AlphaFoldDB" id="A0A011P789"/>
<name>A0A011P789_9PAST</name>
<evidence type="ECO:0000313" key="7">
    <source>
        <dbReference type="EMBL" id="EXI62314.1"/>
    </source>
</evidence>
<dbReference type="InterPro" id="IPR051813">
    <property type="entry name" value="HepT_RNase_toxin"/>
</dbReference>
<dbReference type="GO" id="GO:0000166">
    <property type="term" value="F:nucleotide binding"/>
    <property type="evidence" value="ECO:0007669"/>
    <property type="project" value="UniProtKB-KW"/>
</dbReference>
<dbReference type="STRING" id="1122190.GCA_000621105_01724"/>
<keyword evidence="8" id="KW-1185">Reference proteome</keyword>
<comment type="similarity">
    <text evidence="6">Belongs to the HepT RNase toxin family.</text>
</comment>
<dbReference type="GO" id="GO:0016787">
    <property type="term" value="F:hydrolase activity"/>
    <property type="evidence" value="ECO:0007669"/>
    <property type="project" value="UniProtKB-KW"/>
</dbReference>
<dbReference type="RefSeq" id="WP_027073574.1">
    <property type="nucleotide sequence ID" value="NZ_AVSP01000009.1"/>
</dbReference>
<evidence type="ECO:0000256" key="4">
    <source>
        <dbReference type="ARBA" id="ARBA00022741"/>
    </source>
</evidence>
<evidence type="ECO:0008006" key="9">
    <source>
        <dbReference type="Google" id="ProtNLM"/>
    </source>
</evidence>
<dbReference type="PANTHER" id="PTHR34139">
    <property type="entry name" value="UPF0331 PROTEIN MJ0127"/>
    <property type="match status" value="1"/>
</dbReference>
<keyword evidence="5" id="KW-0378">Hydrolase</keyword>
<dbReference type="InterPro" id="IPR008201">
    <property type="entry name" value="HepT-like"/>
</dbReference>
<keyword evidence="2" id="KW-1277">Toxin-antitoxin system</keyword>
<protein>
    <recommendedName>
        <fullName evidence="9">DUF86 domain-containing protein</fullName>
    </recommendedName>
</protein>
<dbReference type="InterPro" id="IPR037038">
    <property type="entry name" value="HepT-like_sf"/>
</dbReference>
<dbReference type="Proteomes" id="UP000054123">
    <property type="component" value="Unassembled WGS sequence"/>
</dbReference>
<keyword evidence="1" id="KW-0597">Phosphoprotein</keyword>
<dbReference type="PANTHER" id="PTHR34139:SF1">
    <property type="entry name" value="RNASE MJ1380-RELATED"/>
    <property type="match status" value="1"/>
</dbReference>